<gene>
    <name evidence="1" type="ORF">I4641_03000</name>
</gene>
<dbReference type="AlphaFoldDB" id="A0A964FFY2"/>
<organism evidence="1 2">
    <name type="scientific">Waterburya agarophytonicola KI4</name>
    <dbReference type="NCBI Taxonomy" id="2874699"/>
    <lineage>
        <taxon>Bacteria</taxon>
        <taxon>Bacillati</taxon>
        <taxon>Cyanobacteriota</taxon>
        <taxon>Cyanophyceae</taxon>
        <taxon>Pleurocapsales</taxon>
        <taxon>Hyellaceae</taxon>
        <taxon>Waterburya</taxon>
        <taxon>Waterburya agarophytonicola</taxon>
    </lineage>
</organism>
<evidence type="ECO:0000313" key="1">
    <source>
        <dbReference type="EMBL" id="MCC0175948.1"/>
    </source>
</evidence>
<proteinExistence type="predicted"/>
<dbReference type="Proteomes" id="UP000729733">
    <property type="component" value="Unassembled WGS sequence"/>
</dbReference>
<accession>A0A964FFY2</accession>
<sequence length="393" mass="45415">MLIGIFEVSEPNHYSAVNGLVKTYASNPDNEIIVYTLPSIEKALVENGLPENCKLVILAENQSLKKLLDSAEKIAFDRIHICTIFDNYLEFGKFKPQTKDIYFHVHQIEEWYNDDFSRAINTLIPSLKNKDQNRQYSRIIARAVRDYLVYRPIRQKMLDNFDRNYNLQLIVHSEGQKEALEEYSCKSPITIFPFAIYEGMEDSSQDNKVLRICIPGVITQAKRDYLSFFAVLEENAAILSDRIDLYLLGYVTDREKDEMGAAIEKLINSGYQVCYHDTFVYGEEFDRAIANCDILLNNQFISKNSTEVYGKTKESGMIFNMLRAAKPGFLPKEYNVSEEFYECTLFFDSYEHLVELIKDLAKDPQQLSQLKSSAQKLSKSYLPNNLYPRLVGK</sequence>
<evidence type="ECO:0000313" key="2">
    <source>
        <dbReference type="Proteomes" id="UP000729733"/>
    </source>
</evidence>
<reference evidence="1" key="1">
    <citation type="journal article" date="2021" name="Antonie Van Leeuwenhoek">
        <title>Draft genome and description of Waterburya agarophytonicola gen. nov. sp. nov. (Pleurocapsales, Cyanobacteria): a seaweed symbiont.</title>
        <authorList>
            <person name="Bonthond G."/>
            <person name="Shalygin S."/>
            <person name="Bayer T."/>
            <person name="Weinberger F."/>
        </authorList>
    </citation>
    <scope>NUCLEOTIDE SEQUENCE</scope>
    <source>
        <strain evidence="1">KI4</strain>
    </source>
</reference>
<name>A0A964FFY2_9CYAN</name>
<evidence type="ECO:0008006" key="3">
    <source>
        <dbReference type="Google" id="ProtNLM"/>
    </source>
</evidence>
<dbReference type="EMBL" id="JADWDC010000005">
    <property type="protein sequence ID" value="MCC0175948.1"/>
    <property type="molecule type" value="Genomic_DNA"/>
</dbReference>
<comment type="caution">
    <text evidence="1">The sequence shown here is derived from an EMBL/GenBank/DDBJ whole genome shotgun (WGS) entry which is preliminary data.</text>
</comment>
<keyword evidence="2" id="KW-1185">Reference proteome</keyword>
<dbReference type="RefSeq" id="WP_229638974.1">
    <property type="nucleotide sequence ID" value="NZ_JADWDC010000005.1"/>
</dbReference>
<protein>
    <recommendedName>
        <fullName evidence="3">Glycosyltransferase</fullName>
    </recommendedName>
</protein>